<protein>
    <submittedName>
        <fullName evidence="1">Uncharacterized protein</fullName>
    </submittedName>
</protein>
<dbReference type="Proteomes" id="UP001060085">
    <property type="component" value="Linkage Group LG08"/>
</dbReference>
<keyword evidence="2" id="KW-1185">Reference proteome</keyword>
<proteinExistence type="predicted"/>
<reference evidence="2" key="1">
    <citation type="journal article" date="2023" name="Nat. Plants">
        <title>Single-cell RNA sequencing provides a high-resolution roadmap for understanding the multicellular compartmentation of specialized metabolism.</title>
        <authorList>
            <person name="Sun S."/>
            <person name="Shen X."/>
            <person name="Li Y."/>
            <person name="Li Y."/>
            <person name="Wang S."/>
            <person name="Li R."/>
            <person name="Zhang H."/>
            <person name="Shen G."/>
            <person name="Guo B."/>
            <person name="Wei J."/>
            <person name="Xu J."/>
            <person name="St-Pierre B."/>
            <person name="Chen S."/>
            <person name="Sun C."/>
        </authorList>
    </citation>
    <scope>NUCLEOTIDE SEQUENCE [LARGE SCALE GENOMIC DNA]</scope>
</reference>
<sequence>MAIFFFFFFLCLILFYYNLKKILCPKKTTSAPKKWPIIGMMPAALQNVSRAHDYITEVLQLQECNGTFIFKGPLFANLDMVFTADPADVHHILSKNFLNYPKGPEFKKIFDILGDGIFNADSQLWEIHRKLTMSLLKSANFQTVLERIIWQKVEDGLIPVLDHFAETKVFVDFQEIFQRFTFDSISKLLLDYDPCSLSIDLPYIPCEKAFNDIVEALLHRHILPESCWKLMEIVGIGKERSLNRARLACDQFIYSCIRINKEKRPKGFPQGPNQTAGHSGVEFDFLTSLMEDYQNKDKKYDSNLFMKDVFLNLILAGRDTTSATLTWLFWLISKNPLVENKIREEIETELKIKKGEKWRVFNIEESSKLVYLHGAINEALRLYPPVALEHKESKESDILPSGLHIDSNTKVVLSFYSLGRMESIWGKDCLEFKPERWISKRGNVKHEPSFKFPAFNAGPRTCIGKDMAYIQMKMAAATIIHNYQIQALEGHSAQPRDSIILQMKHGFPVKISKRN</sequence>
<evidence type="ECO:0000313" key="1">
    <source>
        <dbReference type="EMBL" id="KAI5647283.1"/>
    </source>
</evidence>
<dbReference type="EMBL" id="CM044708">
    <property type="protein sequence ID" value="KAI5647283.1"/>
    <property type="molecule type" value="Genomic_DNA"/>
</dbReference>
<accession>A0ACB9ZIF8</accession>
<organism evidence="1 2">
    <name type="scientific">Catharanthus roseus</name>
    <name type="common">Madagascar periwinkle</name>
    <name type="synonym">Vinca rosea</name>
    <dbReference type="NCBI Taxonomy" id="4058"/>
    <lineage>
        <taxon>Eukaryota</taxon>
        <taxon>Viridiplantae</taxon>
        <taxon>Streptophyta</taxon>
        <taxon>Embryophyta</taxon>
        <taxon>Tracheophyta</taxon>
        <taxon>Spermatophyta</taxon>
        <taxon>Magnoliopsida</taxon>
        <taxon>eudicotyledons</taxon>
        <taxon>Gunneridae</taxon>
        <taxon>Pentapetalae</taxon>
        <taxon>asterids</taxon>
        <taxon>lamiids</taxon>
        <taxon>Gentianales</taxon>
        <taxon>Apocynaceae</taxon>
        <taxon>Rauvolfioideae</taxon>
        <taxon>Vinceae</taxon>
        <taxon>Catharanthinae</taxon>
        <taxon>Catharanthus</taxon>
    </lineage>
</organism>
<evidence type="ECO:0000313" key="2">
    <source>
        <dbReference type="Proteomes" id="UP001060085"/>
    </source>
</evidence>
<comment type="caution">
    <text evidence="1">The sequence shown here is derived from an EMBL/GenBank/DDBJ whole genome shotgun (WGS) entry which is preliminary data.</text>
</comment>
<gene>
    <name evidence="1" type="ORF">M9H77_33288</name>
</gene>
<name>A0ACB9ZIF8_CATRO</name>